<reference evidence="1" key="1">
    <citation type="journal article" date="2014" name="Front. Microbiol.">
        <title>High frequency of phylogenetically diverse reductive dehalogenase-homologous genes in deep subseafloor sedimentary metagenomes.</title>
        <authorList>
            <person name="Kawai M."/>
            <person name="Futagami T."/>
            <person name="Toyoda A."/>
            <person name="Takaki Y."/>
            <person name="Nishi S."/>
            <person name="Hori S."/>
            <person name="Arai W."/>
            <person name="Tsubouchi T."/>
            <person name="Morono Y."/>
            <person name="Uchiyama I."/>
            <person name="Ito T."/>
            <person name="Fujiyama A."/>
            <person name="Inagaki F."/>
            <person name="Takami H."/>
        </authorList>
    </citation>
    <scope>NUCLEOTIDE SEQUENCE</scope>
    <source>
        <strain evidence="1">Expedition CK06-06</strain>
    </source>
</reference>
<feature type="non-terminal residue" evidence="1">
    <location>
        <position position="1"/>
    </location>
</feature>
<sequence>YDFDRTDGKPIHHSFWRNLNRLFDKLGDGKRIQLSVIECKMLRTVMAIKALAERFKARDVAIYKIERVETMILEADERIKSGTMSYALVSHRSKYDPIIDQFLESEHDLVRDVEGKKPQNMASLINRRIRDRGLGDKIKASMVNSRLYLEKV</sequence>
<dbReference type="EMBL" id="BARS01016604">
    <property type="protein sequence ID" value="GAF88708.1"/>
    <property type="molecule type" value="Genomic_DNA"/>
</dbReference>
<gene>
    <name evidence="1" type="ORF">S01H1_27288</name>
</gene>
<evidence type="ECO:0000313" key="1">
    <source>
        <dbReference type="EMBL" id="GAF88708.1"/>
    </source>
</evidence>
<accession>X0T5D2</accession>
<name>X0T5D2_9ZZZZ</name>
<dbReference type="AlphaFoldDB" id="X0T5D2"/>
<protein>
    <submittedName>
        <fullName evidence="1">Uncharacterized protein</fullName>
    </submittedName>
</protein>
<comment type="caution">
    <text evidence="1">The sequence shown here is derived from an EMBL/GenBank/DDBJ whole genome shotgun (WGS) entry which is preliminary data.</text>
</comment>
<organism evidence="1">
    <name type="scientific">marine sediment metagenome</name>
    <dbReference type="NCBI Taxonomy" id="412755"/>
    <lineage>
        <taxon>unclassified sequences</taxon>
        <taxon>metagenomes</taxon>
        <taxon>ecological metagenomes</taxon>
    </lineage>
</organism>
<proteinExistence type="predicted"/>